<dbReference type="OrthoDB" id="407325at2759"/>
<dbReference type="AlphaFoldDB" id="A0A261Y8J0"/>
<keyword evidence="2" id="KW-1185">Reference proteome</keyword>
<comment type="caution">
    <text evidence="1">The sequence shown here is derived from an EMBL/GenBank/DDBJ whole genome shotgun (WGS) entry which is preliminary data.</text>
</comment>
<dbReference type="Proteomes" id="UP000242875">
    <property type="component" value="Unassembled WGS sequence"/>
</dbReference>
<organism evidence="1 2">
    <name type="scientific">Bifiguratus adelaidae</name>
    <dbReference type="NCBI Taxonomy" id="1938954"/>
    <lineage>
        <taxon>Eukaryota</taxon>
        <taxon>Fungi</taxon>
        <taxon>Fungi incertae sedis</taxon>
        <taxon>Mucoromycota</taxon>
        <taxon>Mucoromycotina</taxon>
        <taxon>Endogonomycetes</taxon>
        <taxon>Endogonales</taxon>
        <taxon>Endogonales incertae sedis</taxon>
        <taxon>Bifiguratus</taxon>
    </lineage>
</organism>
<reference evidence="1 2" key="1">
    <citation type="journal article" date="2017" name="Mycologia">
        <title>Bifiguratus adelaidae, gen. et sp. nov., a new member of Mucoromycotina in endophytic and soil-dwelling habitats.</title>
        <authorList>
            <person name="Torres-Cruz T.J."/>
            <person name="Billingsley Tobias T.L."/>
            <person name="Almatruk M."/>
            <person name="Hesse C."/>
            <person name="Kuske C.R."/>
            <person name="Desiro A."/>
            <person name="Benucci G.M."/>
            <person name="Bonito G."/>
            <person name="Stajich J.E."/>
            <person name="Dunlap C."/>
            <person name="Arnold A.E."/>
            <person name="Porras-Alfaro A."/>
        </authorList>
    </citation>
    <scope>NUCLEOTIDE SEQUENCE [LARGE SCALE GENOMIC DNA]</scope>
    <source>
        <strain evidence="1 2">AZ0501</strain>
    </source>
</reference>
<accession>A0A261Y8J0</accession>
<name>A0A261Y8J0_9FUNG</name>
<sequence length="235" mass="26218">MADRPTFEALPVRTYEFGDPRVKSLELREDPTGQWAGGVGSTVWDAGLVLAKYIERLFGAGPVPLDTTFASTAKTREFRLPEGASVLELGSGTGLVGLVYARLSAGTTTRVRLTDKQLSMPLLQQNISANNVSNAECSMLDWEDTPNGQTYDIILLSDCLWHPPLYDSLIATLQTIAGSNTVILLAYEKRNFQAELEFWRKFSTRFSFTYVTEAELDDTWQSEDIFVFRAWPKGT</sequence>
<evidence type="ECO:0000313" key="2">
    <source>
        <dbReference type="Proteomes" id="UP000242875"/>
    </source>
</evidence>
<dbReference type="SUPFAM" id="SSF53335">
    <property type="entry name" value="S-adenosyl-L-methionine-dependent methyltransferases"/>
    <property type="match status" value="1"/>
</dbReference>
<evidence type="ECO:0000313" key="1">
    <source>
        <dbReference type="EMBL" id="OZJ06937.1"/>
    </source>
</evidence>
<dbReference type="PANTHER" id="PTHR14614">
    <property type="entry name" value="HEPATOCELLULAR CARCINOMA-ASSOCIATED ANTIGEN"/>
    <property type="match status" value="1"/>
</dbReference>
<dbReference type="InterPro" id="IPR029063">
    <property type="entry name" value="SAM-dependent_MTases_sf"/>
</dbReference>
<dbReference type="Gene3D" id="3.40.50.150">
    <property type="entry name" value="Vaccinia Virus protein VP39"/>
    <property type="match status" value="1"/>
</dbReference>
<proteinExistence type="predicted"/>
<gene>
    <name evidence="1" type="ORF">BZG36_00114</name>
</gene>
<dbReference type="EMBL" id="MVBO01000001">
    <property type="protein sequence ID" value="OZJ06937.1"/>
    <property type="molecule type" value="Genomic_DNA"/>
</dbReference>
<dbReference type="Pfam" id="PF10294">
    <property type="entry name" value="Methyltransf_16"/>
    <property type="match status" value="1"/>
</dbReference>
<protein>
    <submittedName>
        <fullName evidence="1">Uncharacterized protein</fullName>
    </submittedName>
</protein>
<dbReference type="CDD" id="cd02440">
    <property type="entry name" value="AdoMet_MTases"/>
    <property type="match status" value="1"/>
</dbReference>
<dbReference type="InterPro" id="IPR019410">
    <property type="entry name" value="Methyltransf_16"/>
</dbReference>